<feature type="region of interest" description="Disordered" evidence="1">
    <location>
        <begin position="274"/>
        <end position="294"/>
    </location>
</feature>
<feature type="region of interest" description="Disordered" evidence="1">
    <location>
        <begin position="37"/>
        <end position="85"/>
    </location>
</feature>
<dbReference type="GeneID" id="75919000"/>
<sequence>MRYNARTMVANFNVQLQANFLQVSGVRQAFVEEYIPEDLDQVQADEAPDDGNEDENSDDEDFDFNSDDNCTDSDNESEPLGNATTGWSALDKRNIFLLTDSITTSPSYRCITPCSSHTRPPHKVPWKTEYGKASILLLSKLCYLSFLKCQNALRNSTRFVLFPEYKMTTKLTRRSFSIYDNRIFNRAMKKHYTSWTSINCRTKRSPKTSGTAEESDDEDEDHEQPSNIKAMWVISCRSKRLSIAMDRLEHIYYAERDNVENSLFDDGHVIDGRNNSADGRNNSASNSDDAIGQPPHIFELPEIVRDSVEGTREMSLQSAMATFKNTLLTPETHMPRMKKVSDPPRQLPVSPAEVTVVAWGNGKKGTATNAK</sequence>
<protein>
    <submittedName>
        <fullName evidence="2">Uncharacterized protein</fullName>
    </submittedName>
</protein>
<reference evidence="2" key="1">
    <citation type="submission" date="2021-06" db="EMBL/GenBank/DDBJ databases">
        <authorList>
            <consortium name="DOE Joint Genome Institute"/>
            <person name="Mondo S.J."/>
            <person name="Amses K.R."/>
            <person name="Simmons D.R."/>
            <person name="Longcore J.E."/>
            <person name="Seto K."/>
            <person name="Alves G.H."/>
            <person name="Bonds A.E."/>
            <person name="Quandt C.A."/>
            <person name="Davis W.J."/>
            <person name="Chang Y."/>
            <person name="Letcher P.M."/>
            <person name="Powell M.J."/>
            <person name="Kuo A."/>
            <person name="Labutti K."/>
            <person name="Pangilinan J."/>
            <person name="Andreopoulos W."/>
            <person name="Tritt A."/>
            <person name="Riley R."/>
            <person name="Hundley H."/>
            <person name="Johnson J."/>
            <person name="Lipzen A."/>
            <person name="Barry K."/>
            <person name="Berbee M.L."/>
            <person name="Buchler N.E."/>
            <person name="Grigoriev I.V."/>
            <person name="Spatafora J.W."/>
            <person name="Stajich J.E."/>
            <person name="James T.Y."/>
        </authorList>
    </citation>
    <scope>NUCLEOTIDE SEQUENCE</scope>
    <source>
        <strain evidence="2">AG</strain>
    </source>
</reference>
<feature type="compositionally biased region" description="Acidic residues" evidence="1">
    <location>
        <begin position="213"/>
        <end position="222"/>
    </location>
</feature>
<dbReference type="AlphaFoldDB" id="A0AAD5HI52"/>
<dbReference type="EMBL" id="MU620896">
    <property type="protein sequence ID" value="KAI8583321.1"/>
    <property type="molecule type" value="Genomic_DNA"/>
</dbReference>
<evidence type="ECO:0000256" key="1">
    <source>
        <dbReference type="SAM" id="MobiDB-lite"/>
    </source>
</evidence>
<feature type="region of interest" description="Disordered" evidence="1">
    <location>
        <begin position="202"/>
        <end position="224"/>
    </location>
</feature>
<comment type="caution">
    <text evidence="2">The sequence shown here is derived from an EMBL/GenBank/DDBJ whole genome shotgun (WGS) entry which is preliminary data.</text>
</comment>
<feature type="compositionally biased region" description="Polar residues" evidence="1">
    <location>
        <begin position="274"/>
        <end position="288"/>
    </location>
</feature>
<proteinExistence type="predicted"/>
<evidence type="ECO:0000313" key="3">
    <source>
        <dbReference type="Proteomes" id="UP001206595"/>
    </source>
</evidence>
<dbReference type="Proteomes" id="UP001206595">
    <property type="component" value="Unassembled WGS sequence"/>
</dbReference>
<reference evidence="2" key="2">
    <citation type="journal article" date="2022" name="Proc. Natl. Acad. Sci. U.S.A.">
        <title>Diploid-dominant life cycles characterize the early evolution of Fungi.</title>
        <authorList>
            <person name="Amses K.R."/>
            <person name="Simmons D.R."/>
            <person name="Longcore J.E."/>
            <person name="Mondo S.J."/>
            <person name="Seto K."/>
            <person name="Jeronimo G.H."/>
            <person name="Bonds A.E."/>
            <person name="Quandt C.A."/>
            <person name="Davis W.J."/>
            <person name="Chang Y."/>
            <person name="Federici B.A."/>
            <person name="Kuo A."/>
            <person name="LaButti K."/>
            <person name="Pangilinan J."/>
            <person name="Andreopoulos W."/>
            <person name="Tritt A."/>
            <person name="Riley R."/>
            <person name="Hundley H."/>
            <person name="Johnson J."/>
            <person name="Lipzen A."/>
            <person name="Barry K."/>
            <person name="Lang B.F."/>
            <person name="Cuomo C.A."/>
            <person name="Buchler N.E."/>
            <person name="Grigoriev I.V."/>
            <person name="Spatafora J.W."/>
            <person name="Stajich J.E."/>
            <person name="James T.Y."/>
        </authorList>
    </citation>
    <scope>NUCLEOTIDE SEQUENCE</scope>
    <source>
        <strain evidence="2">AG</strain>
    </source>
</reference>
<dbReference type="RefSeq" id="XP_051448325.1">
    <property type="nucleotide sequence ID" value="XM_051593658.1"/>
</dbReference>
<feature type="compositionally biased region" description="Acidic residues" evidence="1">
    <location>
        <begin position="46"/>
        <end position="77"/>
    </location>
</feature>
<organism evidence="2 3">
    <name type="scientific">Umbelopsis ramanniana AG</name>
    <dbReference type="NCBI Taxonomy" id="1314678"/>
    <lineage>
        <taxon>Eukaryota</taxon>
        <taxon>Fungi</taxon>
        <taxon>Fungi incertae sedis</taxon>
        <taxon>Mucoromycota</taxon>
        <taxon>Mucoromycotina</taxon>
        <taxon>Umbelopsidomycetes</taxon>
        <taxon>Umbelopsidales</taxon>
        <taxon>Umbelopsidaceae</taxon>
        <taxon>Umbelopsis</taxon>
    </lineage>
</organism>
<gene>
    <name evidence="2" type="ORF">K450DRAFT_297118</name>
</gene>
<keyword evidence="3" id="KW-1185">Reference proteome</keyword>
<name>A0AAD5HI52_UMBRA</name>
<evidence type="ECO:0000313" key="2">
    <source>
        <dbReference type="EMBL" id="KAI8583321.1"/>
    </source>
</evidence>
<accession>A0AAD5HI52</accession>